<accession>A0A4C1XRX0</accession>
<protein>
    <submittedName>
        <fullName evidence="1">Uncharacterized protein</fullName>
    </submittedName>
</protein>
<reference evidence="1 2" key="1">
    <citation type="journal article" date="2019" name="Commun. Biol.">
        <title>The bagworm genome reveals a unique fibroin gene that provides high tensile strength.</title>
        <authorList>
            <person name="Kono N."/>
            <person name="Nakamura H."/>
            <person name="Ohtoshi R."/>
            <person name="Tomita M."/>
            <person name="Numata K."/>
            <person name="Arakawa K."/>
        </authorList>
    </citation>
    <scope>NUCLEOTIDE SEQUENCE [LARGE SCALE GENOMIC DNA]</scope>
</reference>
<evidence type="ECO:0000313" key="2">
    <source>
        <dbReference type="Proteomes" id="UP000299102"/>
    </source>
</evidence>
<sequence length="113" mass="12956">MHEQECQSTNEPEPDVASRQIVGCQSKDLRLDEGHASPVRVAGYGRRFNLEEEAFTFAEGVLHRSRSITSKSIVLIEPQTPGRGNRRPWRGRAAAWAQPYYLYMRRARARDNI</sequence>
<organism evidence="1 2">
    <name type="scientific">Eumeta variegata</name>
    <name type="common">Bagworm moth</name>
    <name type="synonym">Eumeta japonica</name>
    <dbReference type="NCBI Taxonomy" id="151549"/>
    <lineage>
        <taxon>Eukaryota</taxon>
        <taxon>Metazoa</taxon>
        <taxon>Ecdysozoa</taxon>
        <taxon>Arthropoda</taxon>
        <taxon>Hexapoda</taxon>
        <taxon>Insecta</taxon>
        <taxon>Pterygota</taxon>
        <taxon>Neoptera</taxon>
        <taxon>Endopterygota</taxon>
        <taxon>Lepidoptera</taxon>
        <taxon>Glossata</taxon>
        <taxon>Ditrysia</taxon>
        <taxon>Tineoidea</taxon>
        <taxon>Psychidae</taxon>
        <taxon>Oiketicinae</taxon>
        <taxon>Eumeta</taxon>
    </lineage>
</organism>
<dbReference type="EMBL" id="BGZK01000939">
    <property type="protein sequence ID" value="GBP65803.1"/>
    <property type="molecule type" value="Genomic_DNA"/>
</dbReference>
<dbReference type="AlphaFoldDB" id="A0A4C1XRX0"/>
<gene>
    <name evidence="1" type="ORF">EVAR_30863_1</name>
</gene>
<evidence type="ECO:0000313" key="1">
    <source>
        <dbReference type="EMBL" id="GBP65803.1"/>
    </source>
</evidence>
<proteinExistence type="predicted"/>
<comment type="caution">
    <text evidence="1">The sequence shown here is derived from an EMBL/GenBank/DDBJ whole genome shotgun (WGS) entry which is preliminary data.</text>
</comment>
<name>A0A4C1XRX0_EUMVA</name>
<keyword evidence="2" id="KW-1185">Reference proteome</keyword>
<dbReference type="Proteomes" id="UP000299102">
    <property type="component" value="Unassembled WGS sequence"/>
</dbReference>